<keyword evidence="6" id="KW-1185">Reference proteome</keyword>
<sequence length="297" mass="31845">MESHIHQKLLLITAFSILVFNYEHSKFVQHVAAHTNLSPEPATFPSQGEESPDQELPGLGNVSFPPSEAFSLPDSDSLPPSESDEPSSEPFSLPDSDSLPPSESDEPSAEPFSLPDSDSLPPSESDETTEAFVPSYFGGDSPLPSSTYVDSDIKKICDSTDYPSLCLSTIVPSLNGQTDVFSVLEIAIKASHGYASFAFSMVKKLAMTPGMPNQLVAIINDCRDSYDDVLYNFQKAMTALPARDVGTMNTMLSAVLTDVGDCQDAINAAKIPCPLSVFGDKLTNMTSNCLAIASMIQ</sequence>
<comment type="similarity">
    <text evidence="3">Belongs to the PMEI family.</text>
</comment>
<proteinExistence type="inferred from homology"/>
<evidence type="ECO:0000256" key="2">
    <source>
        <dbReference type="ARBA" id="ARBA00023157"/>
    </source>
</evidence>
<dbReference type="Gene3D" id="1.20.140.40">
    <property type="entry name" value="Invertase/pectin methylesterase inhibitor family protein"/>
    <property type="match status" value="1"/>
</dbReference>
<dbReference type="PANTHER" id="PTHR36710">
    <property type="entry name" value="PECTINESTERASE INHIBITOR-LIKE"/>
    <property type="match status" value="1"/>
</dbReference>
<dbReference type="InterPro" id="IPR006501">
    <property type="entry name" value="Pectinesterase_inhib_dom"/>
</dbReference>
<dbReference type="InterPro" id="IPR035513">
    <property type="entry name" value="Invertase/methylesterase_inhib"/>
</dbReference>
<feature type="compositionally biased region" description="Low complexity" evidence="4">
    <location>
        <begin position="88"/>
        <end position="102"/>
    </location>
</feature>
<feature type="compositionally biased region" description="Low complexity" evidence="4">
    <location>
        <begin position="70"/>
        <end position="81"/>
    </location>
</feature>
<dbReference type="Pfam" id="PF04043">
    <property type="entry name" value="PMEI"/>
    <property type="match status" value="1"/>
</dbReference>
<dbReference type="CDD" id="cd15800">
    <property type="entry name" value="PMEI-like_2"/>
    <property type="match status" value="1"/>
</dbReference>
<dbReference type="SUPFAM" id="SSF101148">
    <property type="entry name" value="Plant invertase/pectin methylesterase inhibitor"/>
    <property type="match status" value="1"/>
</dbReference>
<keyword evidence="1" id="KW-0732">Signal</keyword>
<evidence type="ECO:0000259" key="5">
    <source>
        <dbReference type="SMART" id="SM00856"/>
    </source>
</evidence>
<name>A0ABM4X7S1_COFAR</name>
<dbReference type="SMART" id="SM00856">
    <property type="entry name" value="PMEI"/>
    <property type="match status" value="1"/>
</dbReference>
<dbReference type="NCBIfam" id="TIGR01614">
    <property type="entry name" value="PME_inhib"/>
    <property type="match status" value="1"/>
</dbReference>
<dbReference type="PANTHER" id="PTHR36710:SF18">
    <property type="entry name" value="PECTINESTERASE INHIBITOR 5-RELATED"/>
    <property type="match status" value="1"/>
</dbReference>
<dbReference type="Proteomes" id="UP001652660">
    <property type="component" value="Chromosome 3e"/>
</dbReference>
<dbReference type="RefSeq" id="XP_071940081.1">
    <property type="nucleotide sequence ID" value="XM_072083980.1"/>
</dbReference>
<protein>
    <recommendedName>
        <fullName evidence="5">Pectinesterase inhibitor domain-containing protein</fullName>
    </recommendedName>
</protein>
<keyword evidence="2" id="KW-1015">Disulfide bond</keyword>
<feature type="domain" description="Pectinesterase inhibitor" evidence="5">
    <location>
        <begin position="148"/>
        <end position="292"/>
    </location>
</feature>
<evidence type="ECO:0000256" key="3">
    <source>
        <dbReference type="ARBA" id="ARBA00038471"/>
    </source>
</evidence>
<organism evidence="6 7">
    <name type="scientific">Coffea arabica</name>
    <name type="common">Arabian coffee</name>
    <dbReference type="NCBI Taxonomy" id="13443"/>
    <lineage>
        <taxon>Eukaryota</taxon>
        <taxon>Viridiplantae</taxon>
        <taxon>Streptophyta</taxon>
        <taxon>Embryophyta</taxon>
        <taxon>Tracheophyta</taxon>
        <taxon>Spermatophyta</taxon>
        <taxon>Magnoliopsida</taxon>
        <taxon>eudicotyledons</taxon>
        <taxon>Gunneridae</taxon>
        <taxon>Pentapetalae</taxon>
        <taxon>asterids</taxon>
        <taxon>lamiids</taxon>
        <taxon>Gentianales</taxon>
        <taxon>Rubiaceae</taxon>
        <taxon>Ixoroideae</taxon>
        <taxon>Gardenieae complex</taxon>
        <taxon>Bertiereae - Coffeeae clade</taxon>
        <taxon>Coffeeae</taxon>
        <taxon>Coffea</taxon>
    </lineage>
</organism>
<feature type="compositionally biased region" description="Low complexity" evidence="4">
    <location>
        <begin position="109"/>
        <end position="123"/>
    </location>
</feature>
<evidence type="ECO:0000313" key="7">
    <source>
        <dbReference type="RefSeq" id="XP_071940081.1"/>
    </source>
</evidence>
<reference evidence="7" key="1">
    <citation type="submission" date="2025-08" db="UniProtKB">
        <authorList>
            <consortium name="RefSeq"/>
        </authorList>
    </citation>
    <scope>IDENTIFICATION</scope>
    <source>
        <tissue evidence="7">Leaves</tissue>
    </source>
</reference>
<evidence type="ECO:0000256" key="4">
    <source>
        <dbReference type="SAM" id="MobiDB-lite"/>
    </source>
</evidence>
<accession>A0ABM4X7S1</accession>
<dbReference type="InterPro" id="IPR052421">
    <property type="entry name" value="PCW_Enzyme_Inhibitor"/>
</dbReference>
<dbReference type="GeneID" id="140038595"/>
<gene>
    <name evidence="7" type="primary">LOC140038595</name>
</gene>
<evidence type="ECO:0000313" key="6">
    <source>
        <dbReference type="Proteomes" id="UP001652660"/>
    </source>
</evidence>
<feature type="region of interest" description="Disordered" evidence="4">
    <location>
        <begin position="38"/>
        <end position="138"/>
    </location>
</feature>
<evidence type="ECO:0000256" key="1">
    <source>
        <dbReference type="ARBA" id="ARBA00022729"/>
    </source>
</evidence>